<evidence type="ECO:0008006" key="4">
    <source>
        <dbReference type="Google" id="ProtNLM"/>
    </source>
</evidence>
<feature type="compositionally biased region" description="Basic residues" evidence="1">
    <location>
        <begin position="476"/>
        <end position="491"/>
    </location>
</feature>
<name>A0A5E6MAP5_9BACT</name>
<accession>A0A5E6MAP5</accession>
<reference evidence="2 3" key="1">
    <citation type="submission" date="2019-09" db="EMBL/GenBank/DDBJ databases">
        <authorList>
            <person name="Cremers G."/>
        </authorList>
    </citation>
    <scope>NUCLEOTIDE SEQUENCE [LARGE SCALE GENOMIC DNA]</scope>
    <source>
        <strain evidence="2">4A</strain>
    </source>
</reference>
<evidence type="ECO:0000313" key="3">
    <source>
        <dbReference type="Proteomes" id="UP000334923"/>
    </source>
</evidence>
<dbReference type="Proteomes" id="UP000334923">
    <property type="component" value="Unassembled WGS sequence"/>
</dbReference>
<sequence>MRAKTPSFIAEFPLRTTAADEVALSTRLNAARRLYNAVLGETLRRLSLMRQSKDWQRACKMPKTVKDERSGKRISNRERTALFRQIRESFGFSSFSLQKFAQACRDACFLADHLGSHDTQTTSRRAFQAVKEYAFGVRGRPRFKPASRFHSVEGKGDAVIRFRKEPVPAIYWAGLALPLRLDPKDKRGWQRIALEARTKHVRIVRRTIRGKARWYAQLVQEGVAPQVRSAGEGVVGYDLGPSTLAFVSDTDAGLERLCPEVDQPWRETRRILRSMDRSRRATNPRNYDTEGRVKRGVKRWIRSERYKRRQRYLAETERRLAAARKTAHGNLANRILAQGKTIKGEKLCYRSFQRNFGRSVKVRAPGMLVERIRRKAESAGGGLIEIDPRKTRLSQFDHTTGHYAKKPLSERMHVFGDGRTEPVQRDLYSAFLAKCSEKDFLDISQVRKAWPGAEPLLRRAMSRMQEPARREGLSRPHVRNVRAGRPSKGKKGSGCPRSRSGEAGDVVAQARAPESRISIL</sequence>
<feature type="region of interest" description="Disordered" evidence="1">
    <location>
        <begin position="463"/>
        <end position="520"/>
    </location>
</feature>
<evidence type="ECO:0000256" key="1">
    <source>
        <dbReference type="SAM" id="MobiDB-lite"/>
    </source>
</evidence>
<dbReference type="OrthoDB" id="442687at2"/>
<gene>
    <name evidence="2" type="ORF">MAMT_01216</name>
</gene>
<dbReference type="EMBL" id="CABFVA020000066">
    <property type="protein sequence ID" value="VVM06475.1"/>
    <property type="molecule type" value="Genomic_DNA"/>
</dbReference>
<protein>
    <recommendedName>
        <fullName evidence="4">Transposase</fullName>
    </recommendedName>
</protein>
<proteinExistence type="predicted"/>
<dbReference type="RefSeq" id="WP_142660078.1">
    <property type="nucleotide sequence ID" value="NZ_CABFVA020000066.1"/>
</dbReference>
<evidence type="ECO:0000313" key="2">
    <source>
        <dbReference type="EMBL" id="VVM06475.1"/>
    </source>
</evidence>
<organism evidence="2 3">
    <name type="scientific">Methylacidimicrobium tartarophylax</name>
    <dbReference type="NCBI Taxonomy" id="1041768"/>
    <lineage>
        <taxon>Bacteria</taxon>
        <taxon>Pseudomonadati</taxon>
        <taxon>Verrucomicrobiota</taxon>
        <taxon>Methylacidimicrobium</taxon>
    </lineage>
</organism>
<dbReference type="AlphaFoldDB" id="A0A5E6MAP5"/>
<keyword evidence="3" id="KW-1185">Reference proteome</keyword>